<reference evidence="2 3" key="1">
    <citation type="submission" date="2016-10" db="EMBL/GenBank/DDBJ databases">
        <title>Pseudoalteromonas amylolytica sp. nov., isolated from the surface seawater.</title>
        <authorList>
            <person name="Wu Y.-H."/>
            <person name="Cheng H."/>
            <person name="Jin X.-B."/>
            <person name="Wang C.-S."/>
            <person name="Xu X.-W."/>
        </authorList>
    </citation>
    <scope>NUCLEOTIDE SEQUENCE [LARGE SCALE GENOMIC DNA]</scope>
    <source>
        <strain evidence="2 3">JCM 12483</strain>
    </source>
</reference>
<comment type="caution">
    <text evidence="2">The sequence shown here is derived from an EMBL/GenBank/DDBJ whole genome shotgun (WGS) entry which is preliminary data.</text>
</comment>
<feature type="transmembrane region" description="Helical" evidence="1">
    <location>
        <begin position="132"/>
        <end position="149"/>
    </location>
</feature>
<accession>A0A1S1MYD9</accession>
<dbReference type="Proteomes" id="UP000180253">
    <property type="component" value="Unassembled WGS sequence"/>
</dbReference>
<keyword evidence="1" id="KW-1133">Transmembrane helix</keyword>
<dbReference type="EMBL" id="MNAN01000035">
    <property type="protein sequence ID" value="OHU93940.1"/>
    <property type="molecule type" value="Genomic_DNA"/>
</dbReference>
<keyword evidence="3" id="KW-1185">Reference proteome</keyword>
<evidence type="ECO:0000313" key="2">
    <source>
        <dbReference type="EMBL" id="OHU93940.1"/>
    </source>
</evidence>
<keyword evidence="1" id="KW-0472">Membrane</keyword>
<organism evidence="2 3">
    <name type="scientific">Pseudoalteromonas byunsanensis</name>
    <dbReference type="NCBI Taxonomy" id="327939"/>
    <lineage>
        <taxon>Bacteria</taxon>
        <taxon>Pseudomonadati</taxon>
        <taxon>Pseudomonadota</taxon>
        <taxon>Gammaproteobacteria</taxon>
        <taxon>Alteromonadales</taxon>
        <taxon>Pseudoalteromonadaceae</taxon>
        <taxon>Pseudoalteromonas</taxon>
    </lineage>
</organism>
<dbReference type="AlphaFoldDB" id="A0A1S1MYD9"/>
<keyword evidence="1" id="KW-0812">Transmembrane</keyword>
<evidence type="ECO:0000313" key="3">
    <source>
        <dbReference type="Proteomes" id="UP000180253"/>
    </source>
</evidence>
<dbReference type="STRING" id="327939.BIW53_17095"/>
<proteinExistence type="predicted"/>
<evidence type="ECO:0000256" key="1">
    <source>
        <dbReference type="SAM" id="Phobius"/>
    </source>
</evidence>
<feature type="transmembrane region" description="Helical" evidence="1">
    <location>
        <begin position="100"/>
        <end position="126"/>
    </location>
</feature>
<feature type="transmembrane region" description="Helical" evidence="1">
    <location>
        <begin position="66"/>
        <end position="88"/>
    </location>
</feature>
<gene>
    <name evidence="2" type="ORF">BIW53_17095</name>
</gene>
<protein>
    <submittedName>
        <fullName evidence="2">Uncharacterized protein</fullName>
    </submittedName>
</protein>
<name>A0A1S1MYD9_9GAMM</name>
<dbReference type="RefSeq" id="WP_070993233.1">
    <property type="nucleotide sequence ID" value="NZ_CBCSHD010000004.1"/>
</dbReference>
<sequence>MGLRLVTPTKTQTDIEESELTTIYGNQNNVGPASASSNRYLEALRSYIPIELTGAYILFCNVSESFSTTLLIFVMVALTLLAPAYTYHRIMSEDTQIKSIPWWQCLCTAIFFIVWSYGIGGAWGYLNLHDSDFAFVITLVVTLILPLIGQDEHGRPVLYHFK</sequence>